<dbReference type="SUPFAM" id="SSF50978">
    <property type="entry name" value="WD40 repeat-like"/>
    <property type="match status" value="1"/>
</dbReference>
<evidence type="ECO:0000256" key="12">
    <source>
        <dbReference type="SAM" id="MobiDB-lite"/>
    </source>
</evidence>
<accession>A0ABP0JCB0</accession>
<evidence type="ECO:0000256" key="1">
    <source>
        <dbReference type="ARBA" id="ARBA00004389"/>
    </source>
</evidence>
<evidence type="ECO:0000313" key="14">
    <source>
        <dbReference type="EMBL" id="CAK9012030.1"/>
    </source>
</evidence>
<dbReference type="Gene3D" id="2.130.10.10">
    <property type="entry name" value="YVTN repeat-like/Quinoprotein amine dehydrogenase"/>
    <property type="match status" value="1"/>
</dbReference>
<dbReference type="InterPro" id="IPR015943">
    <property type="entry name" value="WD40/YVTN_repeat-like_dom_sf"/>
</dbReference>
<evidence type="ECO:0000256" key="13">
    <source>
        <dbReference type="SAM" id="Phobius"/>
    </source>
</evidence>
<evidence type="ECO:0000256" key="8">
    <source>
        <dbReference type="ARBA" id="ARBA00022927"/>
    </source>
</evidence>
<dbReference type="PANTHER" id="PTHR23284:SF0">
    <property type="entry name" value="PROLACTIN REGULATORY ELEMENT-BINDING PROTEIN"/>
    <property type="match status" value="1"/>
</dbReference>
<keyword evidence="6" id="KW-0256">Endoplasmic reticulum</keyword>
<dbReference type="EMBL" id="CAXAMM010006710">
    <property type="protein sequence ID" value="CAK9012030.1"/>
    <property type="molecule type" value="Genomic_DNA"/>
</dbReference>
<keyword evidence="8" id="KW-0653">Protein transport</keyword>
<dbReference type="InterPro" id="IPR001680">
    <property type="entry name" value="WD40_rpt"/>
</dbReference>
<evidence type="ECO:0000256" key="6">
    <source>
        <dbReference type="ARBA" id="ARBA00022824"/>
    </source>
</evidence>
<keyword evidence="4 13" id="KW-0812">Transmembrane</keyword>
<keyword evidence="14" id="KW-0648">Protein biosynthesis</keyword>
<evidence type="ECO:0000256" key="10">
    <source>
        <dbReference type="ARBA" id="ARBA00023136"/>
    </source>
</evidence>
<dbReference type="PROSITE" id="PS50294">
    <property type="entry name" value="WD_REPEATS_REGION"/>
    <property type="match status" value="1"/>
</dbReference>
<evidence type="ECO:0000256" key="3">
    <source>
        <dbReference type="ARBA" id="ARBA00022574"/>
    </source>
</evidence>
<organism evidence="14 15">
    <name type="scientific">Durusdinium trenchii</name>
    <dbReference type="NCBI Taxonomy" id="1381693"/>
    <lineage>
        <taxon>Eukaryota</taxon>
        <taxon>Sar</taxon>
        <taxon>Alveolata</taxon>
        <taxon>Dinophyceae</taxon>
        <taxon>Suessiales</taxon>
        <taxon>Symbiodiniaceae</taxon>
        <taxon>Durusdinium</taxon>
    </lineage>
</organism>
<evidence type="ECO:0000256" key="4">
    <source>
        <dbReference type="ARBA" id="ARBA00022692"/>
    </source>
</evidence>
<evidence type="ECO:0000313" key="15">
    <source>
        <dbReference type="Proteomes" id="UP001642464"/>
    </source>
</evidence>
<protein>
    <submittedName>
        <fullName evidence="14">Eukaryotic translation initiation factor 3 subunit I (eIF3i) (Eukaryotic translation initiation factor 3 39 kDa subunit homolog) (eIF-3 39 kDa subunit homolog)</fullName>
    </submittedName>
</protein>
<dbReference type="InterPro" id="IPR045260">
    <property type="entry name" value="Sec12-like"/>
</dbReference>
<name>A0ABP0JCB0_9DINO</name>
<dbReference type="InterPro" id="IPR019775">
    <property type="entry name" value="WD40_repeat_CS"/>
</dbReference>
<feature type="repeat" description="WD" evidence="11">
    <location>
        <begin position="264"/>
        <end position="305"/>
    </location>
</feature>
<feature type="compositionally biased region" description="Acidic residues" evidence="12">
    <location>
        <begin position="225"/>
        <end position="237"/>
    </location>
</feature>
<keyword evidence="9 13" id="KW-1133">Transmembrane helix</keyword>
<dbReference type="SMART" id="SM00320">
    <property type="entry name" value="WD40"/>
    <property type="match status" value="3"/>
</dbReference>
<proteinExistence type="predicted"/>
<keyword evidence="5" id="KW-0677">Repeat</keyword>
<keyword evidence="7" id="KW-0931">ER-Golgi transport</keyword>
<dbReference type="PROSITE" id="PS50082">
    <property type="entry name" value="WD_REPEATS_2"/>
    <property type="match status" value="1"/>
</dbReference>
<dbReference type="PANTHER" id="PTHR23284">
    <property type="entry name" value="PROLACTIN REGULATORY ELEMENT BINDING PROTEIN"/>
    <property type="match status" value="1"/>
</dbReference>
<keyword evidence="10 13" id="KW-0472">Membrane</keyword>
<evidence type="ECO:0000256" key="7">
    <source>
        <dbReference type="ARBA" id="ARBA00022892"/>
    </source>
</evidence>
<dbReference type="PROSITE" id="PS00678">
    <property type="entry name" value="WD_REPEATS_1"/>
    <property type="match status" value="1"/>
</dbReference>
<reference evidence="14 15" key="1">
    <citation type="submission" date="2024-02" db="EMBL/GenBank/DDBJ databases">
        <authorList>
            <person name="Chen Y."/>
            <person name="Shah S."/>
            <person name="Dougan E. K."/>
            <person name="Thang M."/>
            <person name="Chan C."/>
        </authorList>
    </citation>
    <scope>NUCLEOTIDE SEQUENCE [LARGE SCALE GENOMIC DNA]</scope>
</reference>
<evidence type="ECO:0000256" key="5">
    <source>
        <dbReference type="ARBA" id="ARBA00022737"/>
    </source>
</evidence>
<keyword evidence="3 11" id="KW-0853">WD repeat</keyword>
<evidence type="ECO:0000256" key="9">
    <source>
        <dbReference type="ARBA" id="ARBA00022989"/>
    </source>
</evidence>
<evidence type="ECO:0000256" key="2">
    <source>
        <dbReference type="ARBA" id="ARBA00022448"/>
    </source>
</evidence>
<comment type="subcellular location">
    <subcellularLocation>
        <location evidence="1">Endoplasmic reticulum membrane</location>
        <topology evidence="1">Single-pass membrane protein</topology>
    </subcellularLocation>
</comment>
<feature type="region of interest" description="Disordered" evidence="12">
    <location>
        <begin position="192"/>
        <end position="253"/>
    </location>
</feature>
<dbReference type="GO" id="GO:0003743">
    <property type="term" value="F:translation initiation factor activity"/>
    <property type="evidence" value="ECO:0007669"/>
    <property type="project" value="UniProtKB-KW"/>
</dbReference>
<keyword evidence="15" id="KW-1185">Reference proteome</keyword>
<feature type="transmembrane region" description="Helical" evidence="13">
    <location>
        <begin position="450"/>
        <end position="470"/>
    </location>
</feature>
<dbReference type="InterPro" id="IPR036322">
    <property type="entry name" value="WD40_repeat_dom_sf"/>
</dbReference>
<dbReference type="Pfam" id="PF00400">
    <property type="entry name" value="WD40"/>
    <property type="match status" value="2"/>
</dbReference>
<feature type="compositionally biased region" description="Acidic residues" evidence="12">
    <location>
        <begin position="200"/>
        <end position="215"/>
    </location>
</feature>
<keyword evidence="14" id="KW-0396">Initiation factor</keyword>
<comment type="caution">
    <text evidence="14">The sequence shown here is derived from an EMBL/GenBank/DDBJ whole genome shotgun (WGS) entry which is preliminary data.</text>
</comment>
<sequence>MGRAKYTNFGVGFPVFSVGARGLHVRKEDGSRRDALVLVGGGGAAKSGIKNAVAVFSVEHNERGEPCVVQDVVFDCGERLCVSAECSADERLVAASLSDGCLLLGYDEEQRSLTELCFFATDFLESEVNPACQNVARFSPTDTRLLATGGDDATVCIWRLEETVEASVSGSPRSEEKGVEVVKGLPPAAAAAAAATEVKEQEEEEALQEELDENSTSESPKPSDMEVESDAAGEDGDAATTPGTPPQSPEAAAPAWKAILVHKLKGHSGEIRDLDFDPTGKLLVSASGDNTCRLWDVSTGKLVQLLPADTAAGMSYRRVRFAEQDRLLTLQSQMVRKGSSFIVEFVTKNGNESKTPWSLGKSTKLADKPMTTIQCHPPFVSIGDASGGLNLLDYTSLSKLGYFDEVHSLPITGLSTIPNPDDPEHTYIVTASMDKTVTMTPALRPAFSSWVRLIVPVLLIMLVVAVRVLLFSEDDEDPKEL</sequence>
<dbReference type="Proteomes" id="UP001642464">
    <property type="component" value="Unassembled WGS sequence"/>
</dbReference>
<keyword evidence="2" id="KW-0813">Transport</keyword>
<gene>
    <name evidence="14" type="ORF">SCF082_LOCUS11352</name>
</gene>
<evidence type="ECO:0000256" key="11">
    <source>
        <dbReference type="PROSITE-ProRule" id="PRU00221"/>
    </source>
</evidence>